<comment type="caution">
    <text evidence="2">The sequence shown here is derived from an EMBL/GenBank/DDBJ whole genome shotgun (WGS) entry which is preliminary data.</text>
</comment>
<dbReference type="InterPro" id="IPR000182">
    <property type="entry name" value="GNAT_dom"/>
</dbReference>
<dbReference type="Pfam" id="PF13302">
    <property type="entry name" value="Acetyltransf_3"/>
    <property type="match status" value="1"/>
</dbReference>
<dbReference type="RefSeq" id="WP_166822338.1">
    <property type="nucleotide sequence ID" value="NZ_JAAOLX010000002.1"/>
</dbReference>
<gene>
    <name evidence="2" type="ORF">HA050_03895</name>
</gene>
<dbReference type="PANTHER" id="PTHR43792:SF9">
    <property type="entry name" value="RIBOSOMAL-PROTEIN-ALANINE ACETYLTRANSFERASE"/>
    <property type="match status" value="1"/>
</dbReference>
<organism evidence="2 3">
    <name type="scientific">Iodobacter violaceini</name>
    <dbReference type="NCBI Taxonomy" id="3044271"/>
    <lineage>
        <taxon>Bacteria</taxon>
        <taxon>Pseudomonadati</taxon>
        <taxon>Pseudomonadota</taxon>
        <taxon>Betaproteobacteria</taxon>
        <taxon>Neisseriales</taxon>
        <taxon>Chitinibacteraceae</taxon>
        <taxon>Iodobacter</taxon>
    </lineage>
</organism>
<proteinExistence type="predicted"/>
<dbReference type="InterPro" id="IPR051531">
    <property type="entry name" value="N-acetyltransferase"/>
</dbReference>
<sequence>MTTFEKVKLQTSRLILRPLQETDAAALLAIFSDEKVMQYWSTPPWDSIEIAEALIARDLKAMAAGDYIRLGIERKEDRVLMGNCTLFDLDKQCRRAEIGYGMAHSAWGKGYMHEALSALLDFGFTQLNLNRAEADIDPRNIASAKCLERLGFSREGYLRERWIVDGVVSDTALYGLLVSDWHNRLKLGPQ</sequence>
<evidence type="ECO:0000313" key="3">
    <source>
        <dbReference type="Proteomes" id="UP000712570"/>
    </source>
</evidence>
<feature type="domain" description="N-acetyltransferase" evidence="1">
    <location>
        <begin position="14"/>
        <end position="174"/>
    </location>
</feature>
<evidence type="ECO:0000259" key="1">
    <source>
        <dbReference type="PROSITE" id="PS51186"/>
    </source>
</evidence>
<accession>A0ABX0KS22</accession>
<evidence type="ECO:0000313" key="2">
    <source>
        <dbReference type="EMBL" id="NHQ85252.1"/>
    </source>
</evidence>
<protein>
    <submittedName>
        <fullName evidence="2">GNAT family N-acetyltransferase</fullName>
    </submittedName>
</protein>
<keyword evidence="3" id="KW-1185">Reference proteome</keyword>
<dbReference type="EMBL" id="JAAOLX010000002">
    <property type="protein sequence ID" value="NHQ85252.1"/>
    <property type="molecule type" value="Genomic_DNA"/>
</dbReference>
<dbReference type="PROSITE" id="PS51186">
    <property type="entry name" value="GNAT"/>
    <property type="match status" value="1"/>
</dbReference>
<dbReference type="Gene3D" id="3.40.630.30">
    <property type="match status" value="1"/>
</dbReference>
<dbReference type="InterPro" id="IPR016181">
    <property type="entry name" value="Acyl_CoA_acyltransferase"/>
</dbReference>
<name>A0ABX0KS22_9NEIS</name>
<dbReference type="SUPFAM" id="SSF55729">
    <property type="entry name" value="Acyl-CoA N-acyltransferases (Nat)"/>
    <property type="match status" value="1"/>
</dbReference>
<dbReference type="PANTHER" id="PTHR43792">
    <property type="entry name" value="GNAT FAMILY, PUTATIVE (AFU_ORTHOLOGUE AFUA_3G00765)-RELATED-RELATED"/>
    <property type="match status" value="1"/>
</dbReference>
<reference evidence="2 3" key="1">
    <citation type="submission" date="2020-03" db="EMBL/GenBank/DDBJ databases">
        <title>Draft genome sequence of environmentally isolated violet-colored cultures.</title>
        <authorList>
            <person name="Wilson H.S."/>
        </authorList>
    </citation>
    <scope>NUCLEOTIDE SEQUENCE [LARGE SCALE GENOMIC DNA]</scope>
    <source>
        <strain evidence="2 3">HSC-16F04</strain>
    </source>
</reference>
<dbReference type="Proteomes" id="UP000712570">
    <property type="component" value="Unassembled WGS sequence"/>
</dbReference>